<sequence>MKSMTAFARTQCSYDWGLATWEIKSVNHRYLELHFRLPEGWRELEMALRERAKHQLARGKVEFALTLTLDAHLQRPSLNDDVLNGLIEVIRDVRLRLPAASHLNAVEILKWPGVIAEPQLNREQMLADLTACAEQALQQLNAAREREGAALKALIEQRLNAMEKLIEPLTDVVPEAVKSYETRLRERIAQLQADVDEQRLAQEVALMAQKLDVAEELDRLRTNIKLVREALQEEGPIGRRLDFLMQELNREANTLGSKASDMRLTEAAVELKVLIEQMREQVQNIE</sequence>
<dbReference type="OrthoDB" id="9771229at2"/>
<feature type="coiled-coil region" evidence="6">
    <location>
        <begin position="181"/>
        <end position="234"/>
    </location>
</feature>
<dbReference type="STRING" id="364032.SAMN05443662_0122"/>
<keyword evidence="2" id="KW-0540">Nuclease</keyword>
<comment type="similarity">
    <text evidence="5">Belongs to the YicC/YloC family.</text>
</comment>
<accession>A0A1N6DGL6</accession>
<keyword evidence="6" id="KW-0175">Coiled coil</keyword>
<gene>
    <name evidence="9" type="ORF">SAMN05443662_0122</name>
</gene>
<dbReference type="InterPro" id="IPR013527">
    <property type="entry name" value="YicC-like_N"/>
</dbReference>
<dbReference type="GO" id="GO:0004521">
    <property type="term" value="F:RNA endonuclease activity"/>
    <property type="evidence" value="ECO:0007669"/>
    <property type="project" value="InterPro"/>
</dbReference>
<feature type="domain" description="Endoribonuclease YicC-like C-terminal" evidence="8">
    <location>
        <begin position="172"/>
        <end position="286"/>
    </location>
</feature>
<dbReference type="NCBIfam" id="TIGR00255">
    <property type="entry name" value="YicC/YloC family endoribonuclease"/>
    <property type="match status" value="1"/>
</dbReference>
<dbReference type="Pfam" id="PF08340">
    <property type="entry name" value="YicC-like_C"/>
    <property type="match status" value="1"/>
</dbReference>
<evidence type="ECO:0000256" key="2">
    <source>
        <dbReference type="ARBA" id="ARBA00022722"/>
    </source>
</evidence>
<dbReference type="GO" id="GO:0016787">
    <property type="term" value="F:hydrolase activity"/>
    <property type="evidence" value="ECO:0007669"/>
    <property type="project" value="UniProtKB-KW"/>
</dbReference>
<name>A0A1N6DGL6_9GAMM</name>
<dbReference type="InterPro" id="IPR013551">
    <property type="entry name" value="YicC-like_C"/>
</dbReference>
<protein>
    <submittedName>
        <fullName evidence="9">TIGR00255 family protein</fullName>
    </submittedName>
</protein>
<evidence type="ECO:0000256" key="5">
    <source>
        <dbReference type="ARBA" id="ARBA00035648"/>
    </source>
</evidence>
<evidence type="ECO:0000259" key="7">
    <source>
        <dbReference type="Pfam" id="PF03755"/>
    </source>
</evidence>
<reference evidence="9 10" key="1">
    <citation type="submission" date="2016-11" db="EMBL/GenBank/DDBJ databases">
        <authorList>
            <person name="Jaros S."/>
            <person name="Januszkiewicz K."/>
            <person name="Wedrychowicz H."/>
        </authorList>
    </citation>
    <scope>NUCLEOTIDE SEQUENCE [LARGE SCALE GENOMIC DNA]</scope>
    <source>
        <strain evidence="9 10">DSM 17737</strain>
    </source>
</reference>
<dbReference type="AlphaFoldDB" id="A0A1N6DGL6"/>
<keyword evidence="3" id="KW-0255">Endonuclease</keyword>
<comment type="cofactor">
    <cofactor evidence="1">
        <name>a divalent metal cation</name>
        <dbReference type="ChEBI" id="CHEBI:60240"/>
    </cofactor>
</comment>
<evidence type="ECO:0000256" key="6">
    <source>
        <dbReference type="SAM" id="Coils"/>
    </source>
</evidence>
<evidence type="ECO:0000313" key="9">
    <source>
        <dbReference type="EMBL" id="SIN69804.1"/>
    </source>
</evidence>
<keyword evidence="4" id="KW-0378">Hydrolase</keyword>
<dbReference type="PANTHER" id="PTHR30636:SF3">
    <property type="entry name" value="UPF0701 PROTEIN YICC"/>
    <property type="match status" value="1"/>
</dbReference>
<evidence type="ECO:0000313" key="10">
    <source>
        <dbReference type="Proteomes" id="UP000198461"/>
    </source>
</evidence>
<dbReference type="PANTHER" id="PTHR30636">
    <property type="entry name" value="UPF0701 PROTEIN YICC"/>
    <property type="match status" value="1"/>
</dbReference>
<dbReference type="Proteomes" id="UP000198461">
    <property type="component" value="Unassembled WGS sequence"/>
</dbReference>
<organism evidence="9 10">
    <name type="scientific">Sulfurivirga caldicuralii</name>
    <dbReference type="NCBI Taxonomy" id="364032"/>
    <lineage>
        <taxon>Bacteria</taxon>
        <taxon>Pseudomonadati</taxon>
        <taxon>Pseudomonadota</taxon>
        <taxon>Gammaproteobacteria</taxon>
        <taxon>Thiotrichales</taxon>
        <taxon>Piscirickettsiaceae</taxon>
        <taxon>Sulfurivirga</taxon>
    </lineage>
</organism>
<evidence type="ECO:0000256" key="4">
    <source>
        <dbReference type="ARBA" id="ARBA00022801"/>
    </source>
</evidence>
<dbReference type="EMBL" id="FSRE01000001">
    <property type="protein sequence ID" value="SIN69804.1"/>
    <property type="molecule type" value="Genomic_DNA"/>
</dbReference>
<proteinExistence type="inferred from homology"/>
<evidence type="ECO:0000256" key="1">
    <source>
        <dbReference type="ARBA" id="ARBA00001968"/>
    </source>
</evidence>
<evidence type="ECO:0000259" key="8">
    <source>
        <dbReference type="Pfam" id="PF08340"/>
    </source>
</evidence>
<dbReference type="InterPro" id="IPR005229">
    <property type="entry name" value="YicC/YloC-like"/>
</dbReference>
<feature type="domain" description="Endoribonuclease YicC-like N-terminal" evidence="7">
    <location>
        <begin position="1"/>
        <end position="152"/>
    </location>
</feature>
<dbReference type="Pfam" id="PF03755">
    <property type="entry name" value="YicC-like_N"/>
    <property type="match status" value="1"/>
</dbReference>
<dbReference type="RefSeq" id="WP_074200467.1">
    <property type="nucleotide sequence ID" value="NZ_FSRE01000001.1"/>
</dbReference>
<evidence type="ECO:0000256" key="3">
    <source>
        <dbReference type="ARBA" id="ARBA00022759"/>
    </source>
</evidence>
<feature type="coiled-coil region" evidence="6">
    <location>
        <begin position="126"/>
        <end position="157"/>
    </location>
</feature>
<keyword evidence="10" id="KW-1185">Reference proteome</keyword>